<evidence type="ECO:0000256" key="1">
    <source>
        <dbReference type="ARBA" id="ARBA00002777"/>
    </source>
</evidence>
<feature type="binding site" evidence="10">
    <location>
        <position position="768"/>
    </location>
    <ligand>
        <name>Zn(2+)</name>
        <dbReference type="ChEBI" id="CHEBI:29105"/>
        <note>catalytic</note>
    </ligand>
</feature>
<feature type="binding site" evidence="10">
    <location>
        <position position="683"/>
    </location>
    <ligand>
        <name>Zn(2+)</name>
        <dbReference type="ChEBI" id="CHEBI:29105"/>
        <note>catalytic</note>
    </ligand>
</feature>
<comment type="cofactor">
    <cofactor evidence="10">
        <name>Zn(2+)</name>
        <dbReference type="ChEBI" id="CHEBI:29105"/>
    </cofactor>
    <text evidence="10">Binds 1 zinc ion per subunit.</text>
</comment>
<comment type="similarity">
    <text evidence="3 10">Belongs to the vitamin-B12 independent methionine synthase family.</text>
</comment>
<evidence type="ECO:0000256" key="6">
    <source>
        <dbReference type="ARBA" id="ARBA00022679"/>
    </source>
</evidence>
<dbReference type="Gene3D" id="3.20.20.210">
    <property type="match status" value="2"/>
</dbReference>
<dbReference type="NCBIfam" id="NF003556">
    <property type="entry name" value="PRK05222.1"/>
    <property type="match status" value="1"/>
</dbReference>
<evidence type="ECO:0000259" key="12">
    <source>
        <dbReference type="Pfam" id="PF08267"/>
    </source>
</evidence>
<feature type="domain" description="Cobalamin-independent methionine synthase MetE N-terminal" evidence="12">
    <location>
        <begin position="124"/>
        <end position="350"/>
    </location>
</feature>
<feature type="domain" description="Cobalamin-independent methionine synthase MetE C-terminal/archaeal" evidence="11">
    <location>
        <begin position="468"/>
        <end position="789"/>
    </location>
</feature>
<feature type="binding site" evidence="10">
    <location>
        <begin position="18"/>
        <end position="21"/>
    </location>
    <ligand>
        <name>5-methyltetrahydropteroyltri-L-glutamate</name>
        <dbReference type="ChEBI" id="CHEBI:58207"/>
    </ligand>
</feature>
<evidence type="ECO:0000313" key="13">
    <source>
        <dbReference type="EMBL" id="GGH71078.1"/>
    </source>
</evidence>
<keyword evidence="5 10" id="KW-0028">Amino-acid biosynthesis</keyword>
<dbReference type="RefSeq" id="WP_172239325.1">
    <property type="nucleotide sequence ID" value="NZ_BMDD01000001.1"/>
</dbReference>
<evidence type="ECO:0000256" key="4">
    <source>
        <dbReference type="ARBA" id="ARBA00022603"/>
    </source>
</evidence>
<feature type="binding site" evidence="10">
    <location>
        <position position="526"/>
    </location>
    <ligand>
        <name>L-homocysteine</name>
        <dbReference type="ChEBI" id="CHEBI:58199"/>
    </ligand>
</feature>
<dbReference type="Pfam" id="PF01717">
    <property type="entry name" value="Meth_synt_2"/>
    <property type="match status" value="1"/>
</dbReference>
<feature type="binding site" evidence="10">
    <location>
        <position position="707"/>
    </location>
    <ligand>
        <name>Zn(2+)</name>
        <dbReference type="ChEBI" id="CHEBI:29105"/>
        <note>catalytic</note>
    </ligand>
</feature>
<feature type="binding site" evidence="10">
    <location>
        <position position="526"/>
    </location>
    <ligand>
        <name>L-methionine</name>
        <dbReference type="ChEBI" id="CHEBI:57844"/>
    </ligand>
</feature>
<keyword evidence="9 10" id="KW-0486">Methionine biosynthesis</keyword>
<dbReference type="EC" id="2.1.1.14" evidence="10"/>
<dbReference type="CDD" id="cd03311">
    <property type="entry name" value="CIMS_C_terminal_like"/>
    <property type="match status" value="1"/>
</dbReference>
<sequence>MTQAKSSNLGYPRIGEKREWKKLLEAHWSGKIDAAELESETKKLRLEYLKKQRDLKAELIPVGDFSLYDHILDTAFTFGLVPQRFTGGADTAAHDENCNCASGAHDEEPAAAKDAGTKFFAPNEQGVYGLDAYFAVARGTKAFAASPMTKWFDTNYHYIVPELQGLTPKLTVNRPLAFYLEAKEELGIDGKPVIVGPLTLLKLARGIENDRFDSLLDELIPLYVQVLKELSEAGAKWVQIDEPILVLETSDEDAARLRKIYEAFDAATPELNILLQTYFESVSRYEEVVQLPVQAIGLDFVYDRGRNLAALEKNGFPQDKILGVGIIDGRNIWRSDLSVKLELLRRIEKAANAKELFIQPSSSLLHVPVTTRSEEKLEAKIKNGLSFADEKLAEIATLVKALNEGEEAAAAEIKESVDAVAALNASPERNDESVRDALGKLDANRPERLSPYATRRDVQAKHWPLPLLPTTTIGSLPQTTEVRQARSKWKKGEWSEAQYVEFLHAETERWIRIQEEIGIDVLVHGEFERNDMVEYFGEQLAGFTTSSFAWVQSYGSRCVKPPILYGDVKLLSPMTVTESAYAQSLTDKPVKGMLTGPITIYNWSFVRDDLSRAVVQNQIALALRSEVSALEEAGIGMIQVDEPALREGLPLKREDWQAYLDDAVYAFRASTTSVQDVTQIHTHMCYAEFGDIIQAISDLDADVISIEAARSHGNLVSAFEDDTYDKGIGLGVFDIHSPRLPDQSEIESIAQRALEVLDPAQFWINPDCGLKTRREEEVVPSLKTMVAAAVALREQFAKAGAAGGVGATGDQI</sequence>
<feature type="active site" description="Proton donor" evidence="10">
    <location>
        <position position="736"/>
    </location>
</feature>
<evidence type="ECO:0000256" key="8">
    <source>
        <dbReference type="ARBA" id="ARBA00022833"/>
    </source>
</evidence>
<feature type="binding site" evidence="10">
    <location>
        <position position="685"/>
    </location>
    <ligand>
        <name>Zn(2+)</name>
        <dbReference type="ChEBI" id="CHEBI:29105"/>
        <note>catalytic</note>
    </ligand>
</feature>
<dbReference type="PANTHER" id="PTHR30519">
    <property type="entry name" value="5-METHYLTETRAHYDROPTEROYLTRIGLUTAMATE--HOMOCYSTEINE METHYLTRANSFERASE"/>
    <property type="match status" value="1"/>
</dbReference>
<keyword evidence="14" id="KW-1185">Reference proteome</keyword>
<dbReference type="NCBIfam" id="TIGR01371">
    <property type="entry name" value="met_syn_B12ind"/>
    <property type="match status" value="1"/>
</dbReference>
<dbReference type="PIRSF" id="PIRSF000382">
    <property type="entry name" value="MeTrfase_B12_ind"/>
    <property type="match status" value="1"/>
</dbReference>
<evidence type="ECO:0000256" key="7">
    <source>
        <dbReference type="ARBA" id="ARBA00022723"/>
    </source>
</evidence>
<evidence type="ECO:0000256" key="10">
    <source>
        <dbReference type="HAMAP-Rule" id="MF_00172"/>
    </source>
</evidence>
<feature type="binding site" evidence="10">
    <location>
        <position position="603"/>
    </location>
    <ligand>
        <name>5-methyltetrahydropteroyltri-L-glutamate</name>
        <dbReference type="ChEBI" id="CHEBI:58207"/>
    </ligand>
</feature>
<feature type="domain" description="Cobalamin-independent methionine synthase MetE N-terminal" evidence="12">
    <location>
        <begin position="6"/>
        <end position="120"/>
    </location>
</feature>
<proteinExistence type="inferred from homology"/>
<feature type="binding site" evidence="10">
    <location>
        <position position="150"/>
    </location>
    <ligand>
        <name>5-methyltetrahydropteroyltri-L-glutamate</name>
        <dbReference type="ChEBI" id="CHEBI:58207"/>
    </ligand>
</feature>
<protein>
    <recommendedName>
        <fullName evidence="10">5-methyltetrahydropteroyltriglutamate--homocysteine methyltransferase</fullName>
        <ecNumber evidence="10">2.1.1.14</ecNumber>
    </recommendedName>
    <alternativeName>
        <fullName evidence="10">Cobalamin-independent methionine synthase</fullName>
    </alternativeName>
    <alternativeName>
        <fullName evidence="10">Methionine synthase, vitamin-B12 independent isozyme</fullName>
    </alternativeName>
</protein>
<evidence type="ECO:0000313" key="14">
    <source>
        <dbReference type="Proteomes" id="UP000605427"/>
    </source>
</evidence>
<feature type="binding site" evidence="10">
    <location>
        <begin position="473"/>
        <end position="475"/>
    </location>
    <ligand>
        <name>L-methionine</name>
        <dbReference type="ChEBI" id="CHEBI:57844"/>
    </ligand>
</feature>
<keyword evidence="7 10" id="KW-0479">Metal-binding</keyword>
<dbReference type="Pfam" id="PF08267">
    <property type="entry name" value="Meth_synt_1"/>
    <property type="match status" value="2"/>
</dbReference>
<feature type="binding site" evidence="10">
    <location>
        <position position="641"/>
    </location>
    <ligand>
        <name>L-homocysteine</name>
        <dbReference type="ChEBI" id="CHEBI:58199"/>
    </ligand>
</feature>
<feature type="binding site" evidence="10">
    <location>
        <begin position="473"/>
        <end position="475"/>
    </location>
    <ligand>
        <name>L-homocysteine</name>
        <dbReference type="ChEBI" id="CHEBI:58199"/>
    </ligand>
</feature>
<comment type="function">
    <text evidence="1 10">Catalyzes the transfer of a methyl group from 5-methyltetrahydrofolate to homocysteine resulting in methionine formation.</text>
</comment>
<dbReference type="InterPro" id="IPR013215">
    <property type="entry name" value="Cbl-indep_Met_Synth_N"/>
</dbReference>
<feature type="binding site" evidence="10">
    <location>
        <begin position="557"/>
        <end position="558"/>
    </location>
    <ligand>
        <name>5-methyltetrahydropteroyltri-L-glutamate</name>
        <dbReference type="ChEBI" id="CHEBI:58207"/>
    </ligand>
</feature>
<reference evidence="14" key="1">
    <citation type="journal article" date="2019" name="Int. J. Syst. Evol. Microbiol.">
        <title>The Global Catalogue of Microorganisms (GCM) 10K type strain sequencing project: providing services to taxonomists for standard genome sequencing and annotation.</title>
        <authorList>
            <consortium name="The Broad Institute Genomics Platform"/>
            <consortium name="The Broad Institute Genome Sequencing Center for Infectious Disease"/>
            <person name="Wu L."/>
            <person name="Ma J."/>
        </authorList>
    </citation>
    <scope>NUCLEOTIDE SEQUENCE [LARGE SCALE GENOMIC DNA]</scope>
    <source>
        <strain evidence="14">CCM 8702</strain>
    </source>
</reference>
<dbReference type="InterPro" id="IPR002629">
    <property type="entry name" value="Met_Synth_C/arc"/>
</dbReference>
<evidence type="ECO:0000256" key="2">
    <source>
        <dbReference type="ARBA" id="ARBA00004681"/>
    </source>
</evidence>
<dbReference type="CDD" id="cd03312">
    <property type="entry name" value="CIMS_N_terminal_like"/>
    <property type="match status" value="1"/>
</dbReference>
<comment type="pathway">
    <text evidence="2 10">Amino-acid biosynthesis; L-methionine biosynthesis via de novo pathway; L-methionine from L-homocysteine (MetE route): step 1/1.</text>
</comment>
<dbReference type="GO" id="GO:0008168">
    <property type="term" value="F:methyltransferase activity"/>
    <property type="evidence" value="ECO:0007669"/>
    <property type="project" value="UniProtKB-KW"/>
</dbReference>
<dbReference type="InterPro" id="IPR006276">
    <property type="entry name" value="Cobalamin-indep_Met_synthase"/>
</dbReference>
<keyword evidence="4 10" id="KW-0489">Methyltransferase</keyword>
<keyword evidence="8 10" id="KW-0862">Zinc</keyword>
<comment type="caution">
    <text evidence="13">The sequence shown here is derived from an EMBL/GenBank/DDBJ whole genome shotgun (WGS) entry which is preliminary data.</text>
</comment>
<dbReference type="HAMAP" id="MF_00172">
    <property type="entry name" value="Meth_synth"/>
    <property type="match status" value="1"/>
</dbReference>
<evidence type="ECO:0000256" key="9">
    <source>
        <dbReference type="ARBA" id="ARBA00023167"/>
    </source>
</evidence>
<dbReference type="InterPro" id="IPR038071">
    <property type="entry name" value="UROD/MetE-like_sf"/>
</dbReference>
<dbReference type="EMBL" id="BMDD01000001">
    <property type="protein sequence ID" value="GGH71078.1"/>
    <property type="molecule type" value="Genomic_DNA"/>
</dbReference>
<accession>A0ABQ1ZLV7</accession>
<keyword evidence="10" id="KW-0677">Repeat</keyword>
<evidence type="ECO:0000259" key="11">
    <source>
        <dbReference type="Pfam" id="PF01717"/>
    </source>
</evidence>
<evidence type="ECO:0000256" key="3">
    <source>
        <dbReference type="ARBA" id="ARBA00009553"/>
    </source>
</evidence>
<feature type="binding site" evidence="10">
    <location>
        <position position="641"/>
    </location>
    <ligand>
        <name>L-methionine</name>
        <dbReference type="ChEBI" id="CHEBI:57844"/>
    </ligand>
</feature>
<name>A0ABQ1ZLV7_9BACL</name>
<organism evidence="13 14">
    <name type="scientific">Saccharibacillus endophyticus</name>
    <dbReference type="NCBI Taxonomy" id="2060666"/>
    <lineage>
        <taxon>Bacteria</taxon>
        <taxon>Bacillati</taxon>
        <taxon>Bacillota</taxon>
        <taxon>Bacilli</taxon>
        <taxon>Bacillales</taxon>
        <taxon>Paenibacillaceae</taxon>
        <taxon>Saccharibacillus</taxon>
    </lineage>
</organism>
<comment type="catalytic activity">
    <reaction evidence="10">
        <text>5-methyltetrahydropteroyltri-L-glutamate + L-homocysteine = tetrahydropteroyltri-L-glutamate + L-methionine</text>
        <dbReference type="Rhea" id="RHEA:21196"/>
        <dbReference type="ChEBI" id="CHEBI:57844"/>
        <dbReference type="ChEBI" id="CHEBI:58140"/>
        <dbReference type="ChEBI" id="CHEBI:58199"/>
        <dbReference type="ChEBI" id="CHEBI:58207"/>
        <dbReference type="EC" id="2.1.1.14"/>
    </reaction>
</comment>
<evidence type="ECO:0000256" key="5">
    <source>
        <dbReference type="ARBA" id="ARBA00022605"/>
    </source>
</evidence>
<dbReference type="Proteomes" id="UP000605427">
    <property type="component" value="Unassembled WGS sequence"/>
</dbReference>
<keyword evidence="6 10" id="KW-0808">Transferase</keyword>
<dbReference type="SUPFAM" id="SSF51726">
    <property type="entry name" value="UROD/MetE-like"/>
    <property type="match status" value="2"/>
</dbReference>
<feature type="binding site" evidence="10">
    <location>
        <position position="647"/>
    </location>
    <ligand>
        <name>5-methyltetrahydropteroyltri-L-glutamate</name>
        <dbReference type="ChEBI" id="CHEBI:58207"/>
    </ligand>
</feature>
<dbReference type="GO" id="GO:0032259">
    <property type="term" value="P:methylation"/>
    <property type="evidence" value="ECO:0007669"/>
    <property type="project" value="UniProtKB-KW"/>
</dbReference>
<gene>
    <name evidence="10 13" type="primary">metE</name>
    <name evidence="13" type="ORF">GCM10007362_07830</name>
</gene>